<evidence type="ECO:0000256" key="2">
    <source>
        <dbReference type="ARBA" id="ARBA00009130"/>
    </source>
</evidence>
<comment type="caution">
    <text evidence="8">The sequence shown here is derived from an EMBL/GenBank/DDBJ whole genome shotgun (WGS) entry which is preliminary data.</text>
</comment>
<feature type="domain" description="Rhodanese" evidence="7">
    <location>
        <begin position="457"/>
        <end position="544"/>
    </location>
</feature>
<dbReference type="InterPro" id="IPR036873">
    <property type="entry name" value="Rhodanese-like_dom_sf"/>
</dbReference>
<dbReference type="OrthoDB" id="9802028at2"/>
<dbReference type="InterPro" id="IPR004099">
    <property type="entry name" value="Pyr_nucl-diS_OxRdtase_dimer"/>
</dbReference>
<dbReference type="SUPFAM" id="SSF52821">
    <property type="entry name" value="Rhodanese/Cell cycle control phosphatase"/>
    <property type="match status" value="1"/>
</dbReference>
<comment type="similarity">
    <text evidence="2">Belongs to the class-III pyridine nucleotide-disulfide oxidoreductase family.</text>
</comment>
<sequence length="564" mass="60800">MKVVIVGGVAGGAGTAARLRRNDEQAEIIMLERGSYISYANCGLPYYIGGVITEKEALQLQTPESFGTRFHVDVRTMSEVAAVDTARKCVVVKHGGETYEESYDKLVLSPGAGPVRPGIPGMEKNHVFTLRNIPDTYAIHDYVTEHNPVSCAVIGAGFIGLEMAENLAEQGLKVSVVEGASHVMPPIDMDMAHGVHNYIRSKGIDLYLGQTCTAMDGSGVILKNGAKVPADMVIMSIGVRPDTGFLKDSGIELGARGEIIVNTYMETSAADVYALGDAVSVEHVVSGQKVLIPLASPANKQGRIVGDNLCGKKTAYKGSQGTSVMKFFDMTVAVTGEKEESLKAQGRPYRKAITTSASQAGYYPGGDMMTIKTLFDPETAVILGAQIVGGKGVDKRIDDLANAVRFKLTGYDLQEMELAYAPPFSSAKDPVNMAGYVIGNIMDGLMRPFYLEDLDQIPEDAIRLDVRTEGEYAGGTIPGFINIPLDSLRDRMGELDLSKDIYITCQIGLRGYIAQRILDQAGARTWNMSGGYRFYEMKVRDEQSQAAGMGLCTACGMEKAALWK</sequence>
<dbReference type="Pfam" id="PF02852">
    <property type="entry name" value="Pyr_redox_dim"/>
    <property type="match status" value="1"/>
</dbReference>
<dbReference type="PROSITE" id="PS50206">
    <property type="entry name" value="RHODANESE_3"/>
    <property type="match status" value="1"/>
</dbReference>
<gene>
    <name evidence="8" type="ORF">HMPREF9470_00557</name>
</gene>
<keyword evidence="3" id="KW-0285">Flavoprotein</keyword>
<evidence type="ECO:0000256" key="5">
    <source>
        <dbReference type="ARBA" id="ARBA00023002"/>
    </source>
</evidence>
<evidence type="ECO:0000259" key="7">
    <source>
        <dbReference type="PROSITE" id="PS50206"/>
    </source>
</evidence>
<dbReference type="AlphaFoldDB" id="A0A0J9E6M0"/>
<evidence type="ECO:0000256" key="6">
    <source>
        <dbReference type="ARBA" id="ARBA00023284"/>
    </source>
</evidence>
<dbReference type="PRINTS" id="PR00411">
    <property type="entry name" value="PNDRDTASEI"/>
</dbReference>
<dbReference type="SUPFAM" id="SSF51905">
    <property type="entry name" value="FAD/NAD(P)-binding domain"/>
    <property type="match status" value="2"/>
</dbReference>
<dbReference type="Proteomes" id="UP000037392">
    <property type="component" value="Unassembled WGS sequence"/>
</dbReference>
<dbReference type="RefSeq" id="WP_007862055.1">
    <property type="nucleotide sequence ID" value="NZ_KQ235875.1"/>
</dbReference>
<evidence type="ECO:0000256" key="4">
    <source>
        <dbReference type="ARBA" id="ARBA00022827"/>
    </source>
</evidence>
<keyword evidence="6" id="KW-0676">Redox-active center</keyword>
<dbReference type="PANTHER" id="PTHR43429:SF1">
    <property type="entry name" value="NAD(P)H SULFUR OXIDOREDUCTASE (COA-DEPENDENT)"/>
    <property type="match status" value="1"/>
</dbReference>
<dbReference type="Pfam" id="PF00581">
    <property type="entry name" value="Rhodanese"/>
    <property type="match status" value="1"/>
</dbReference>
<dbReference type="GeneID" id="93163111"/>
<name>A0A0J9E6M0_9FIRM</name>
<dbReference type="SMART" id="SM00450">
    <property type="entry name" value="RHOD"/>
    <property type="match status" value="1"/>
</dbReference>
<evidence type="ECO:0000256" key="1">
    <source>
        <dbReference type="ARBA" id="ARBA00001974"/>
    </source>
</evidence>
<protein>
    <recommendedName>
        <fullName evidence="7">Rhodanese domain-containing protein</fullName>
    </recommendedName>
</protein>
<dbReference type="InterPro" id="IPR023753">
    <property type="entry name" value="FAD/NAD-binding_dom"/>
</dbReference>
<dbReference type="InterPro" id="IPR016156">
    <property type="entry name" value="FAD/NAD-linked_Rdtase_dimer_sf"/>
</dbReference>
<accession>A0A0J9E6M0</accession>
<dbReference type="InterPro" id="IPR050260">
    <property type="entry name" value="FAD-bd_OxRdtase"/>
</dbReference>
<dbReference type="Gene3D" id="3.50.50.60">
    <property type="entry name" value="FAD/NAD(P)-binding domain"/>
    <property type="match status" value="2"/>
</dbReference>
<evidence type="ECO:0000313" key="9">
    <source>
        <dbReference type="Proteomes" id="UP000037392"/>
    </source>
</evidence>
<reference evidence="8 9" key="1">
    <citation type="submission" date="2011-04" db="EMBL/GenBank/DDBJ databases">
        <title>The Genome Sequence of Clostridium citroniae WAL-19142.</title>
        <authorList>
            <consortium name="The Broad Institute Genome Sequencing Platform"/>
            <person name="Earl A."/>
            <person name="Ward D."/>
            <person name="Feldgarden M."/>
            <person name="Gevers D."/>
            <person name="Warren Y.A."/>
            <person name="Tyrrell K.L."/>
            <person name="Citron D.M."/>
            <person name="Goldstein E.J."/>
            <person name="Daigneault M."/>
            <person name="Allen-Vercoe E."/>
            <person name="Young S.K."/>
            <person name="Zeng Q."/>
            <person name="Gargeya S."/>
            <person name="Fitzgerald M."/>
            <person name="Haas B."/>
            <person name="Abouelleil A."/>
            <person name="Alvarado L."/>
            <person name="Arachchi H.M."/>
            <person name="Berlin A."/>
            <person name="Brown A."/>
            <person name="Chapman S.B."/>
            <person name="Chen Z."/>
            <person name="Dunbar C."/>
            <person name="Freedman E."/>
            <person name="Gearin G."/>
            <person name="Gellesch M."/>
            <person name="Goldberg J."/>
            <person name="Griggs A."/>
            <person name="Gujja S."/>
            <person name="Heilman E.R."/>
            <person name="Heiman D."/>
            <person name="Howarth C."/>
            <person name="Larson L."/>
            <person name="Lui A."/>
            <person name="MacDonald P.J."/>
            <person name="Mehta T."/>
            <person name="Montmayeur A."/>
            <person name="Murphy C."/>
            <person name="Neiman D."/>
            <person name="Pearson M."/>
            <person name="Priest M."/>
            <person name="Roberts A."/>
            <person name="Saif S."/>
            <person name="Shea T."/>
            <person name="Shenoy N."/>
            <person name="Sisk P."/>
            <person name="Stolte C."/>
            <person name="Sykes S."/>
            <person name="White J."/>
            <person name="Yandava C."/>
            <person name="Wortman J."/>
            <person name="Nusbaum C."/>
            <person name="Birren B."/>
        </authorList>
    </citation>
    <scope>NUCLEOTIDE SEQUENCE [LARGE SCALE GENOMIC DNA]</scope>
    <source>
        <strain evidence="8 9">WAL-19142</strain>
    </source>
</reference>
<dbReference type="EMBL" id="ADLK01000056">
    <property type="protein sequence ID" value="KMW11270.1"/>
    <property type="molecule type" value="Genomic_DNA"/>
</dbReference>
<proteinExistence type="inferred from homology"/>
<keyword evidence="4" id="KW-0274">FAD</keyword>
<dbReference type="PATRIC" id="fig|742734.4.peg.595"/>
<dbReference type="InterPro" id="IPR001763">
    <property type="entry name" value="Rhodanese-like_dom"/>
</dbReference>
<dbReference type="Gene3D" id="3.40.250.10">
    <property type="entry name" value="Rhodanese-like domain"/>
    <property type="match status" value="1"/>
</dbReference>
<evidence type="ECO:0000313" key="8">
    <source>
        <dbReference type="EMBL" id="KMW11270.1"/>
    </source>
</evidence>
<dbReference type="PRINTS" id="PR00368">
    <property type="entry name" value="FADPNR"/>
</dbReference>
<dbReference type="Pfam" id="PF07992">
    <property type="entry name" value="Pyr_redox_2"/>
    <property type="match status" value="1"/>
</dbReference>
<dbReference type="SUPFAM" id="SSF55424">
    <property type="entry name" value="FAD/NAD-linked reductases, dimerisation (C-terminal) domain"/>
    <property type="match status" value="1"/>
</dbReference>
<dbReference type="InterPro" id="IPR036188">
    <property type="entry name" value="FAD/NAD-bd_sf"/>
</dbReference>
<organism evidence="8 9">
    <name type="scientific">[Clostridium] citroniae WAL-19142</name>
    <dbReference type="NCBI Taxonomy" id="742734"/>
    <lineage>
        <taxon>Bacteria</taxon>
        <taxon>Bacillati</taxon>
        <taxon>Bacillota</taxon>
        <taxon>Clostridia</taxon>
        <taxon>Lachnospirales</taxon>
        <taxon>Lachnospiraceae</taxon>
        <taxon>Enterocloster</taxon>
    </lineage>
</organism>
<dbReference type="GO" id="GO:0016491">
    <property type="term" value="F:oxidoreductase activity"/>
    <property type="evidence" value="ECO:0007669"/>
    <property type="project" value="UniProtKB-KW"/>
</dbReference>
<dbReference type="PANTHER" id="PTHR43429">
    <property type="entry name" value="PYRIDINE NUCLEOTIDE-DISULFIDE OXIDOREDUCTASE DOMAIN-CONTAINING"/>
    <property type="match status" value="1"/>
</dbReference>
<evidence type="ECO:0000256" key="3">
    <source>
        <dbReference type="ARBA" id="ARBA00022630"/>
    </source>
</evidence>
<comment type="cofactor">
    <cofactor evidence="1">
        <name>FAD</name>
        <dbReference type="ChEBI" id="CHEBI:57692"/>
    </cofactor>
</comment>
<keyword evidence="5" id="KW-0560">Oxidoreductase</keyword>